<name>A0ABD2KLJ5_9BILA</name>
<proteinExistence type="predicted"/>
<evidence type="ECO:0000256" key="1">
    <source>
        <dbReference type="SAM" id="MobiDB-lite"/>
    </source>
</evidence>
<evidence type="ECO:0000313" key="3">
    <source>
        <dbReference type="Proteomes" id="UP001620626"/>
    </source>
</evidence>
<organism evidence="2 3">
    <name type="scientific">Heterodera trifolii</name>
    <dbReference type="NCBI Taxonomy" id="157864"/>
    <lineage>
        <taxon>Eukaryota</taxon>
        <taxon>Metazoa</taxon>
        <taxon>Ecdysozoa</taxon>
        <taxon>Nematoda</taxon>
        <taxon>Chromadorea</taxon>
        <taxon>Rhabditida</taxon>
        <taxon>Tylenchina</taxon>
        <taxon>Tylenchomorpha</taxon>
        <taxon>Tylenchoidea</taxon>
        <taxon>Heteroderidae</taxon>
        <taxon>Heteroderinae</taxon>
        <taxon>Heterodera</taxon>
    </lineage>
</organism>
<dbReference type="Proteomes" id="UP001620626">
    <property type="component" value="Unassembled WGS sequence"/>
</dbReference>
<keyword evidence="3" id="KW-1185">Reference proteome</keyword>
<accession>A0ABD2KLJ5</accession>
<comment type="caution">
    <text evidence="2">The sequence shown here is derived from an EMBL/GenBank/DDBJ whole genome shotgun (WGS) entry which is preliminary data.</text>
</comment>
<feature type="region of interest" description="Disordered" evidence="1">
    <location>
        <begin position="23"/>
        <end position="51"/>
    </location>
</feature>
<dbReference type="EMBL" id="JBICBT010000725">
    <property type="protein sequence ID" value="KAL3103817.1"/>
    <property type="molecule type" value="Genomic_DNA"/>
</dbReference>
<dbReference type="PROSITE" id="PS51257">
    <property type="entry name" value="PROKAR_LIPOPROTEIN"/>
    <property type="match status" value="1"/>
</dbReference>
<protein>
    <submittedName>
        <fullName evidence="2">Uncharacterized protein</fullName>
    </submittedName>
</protein>
<evidence type="ECO:0000313" key="2">
    <source>
        <dbReference type="EMBL" id="KAL3103817.1"/>
    </source>
</evidence>
<reference evidence="2 3" key="1">
    <citation type="submission" date="2024-10" db="EMBL/GenBank/DDBJ databases">
        <authorList>
            <person name="Kim D."/>
        </authorList>
    </citation>
    <scope>NUCLEOTIDE SEQUENCE [LARGE SCALE GENOMIC DNA]</scope>
    <source>
        <strain evidence="2">BH-2024</strain>
    </source>
</reference>
<dbReference type="AlphaFoldDB" id="A0ABD2KLJ5"/>
<sequence length="120" mass="13394">MIFRWPSSAYAVVGCAKMGGPCGQKRRGQWAGSTPPHRTQPTGKSHQPTRAGDGMGWNWVVCRDTSQKCPMCFTLGYVRDFPPAKNHKILARSFAVIILMILELVGTNERADREATERMQ</sequence>
<feature type="compositionally biased region" description="Polar residues" evidence="1">
    <location>
        <begin position="36"/>
        <end position="48"/>
    </location>
</feature>
<gene>
    <name evidence="2" type="ORF">niasHT_020846</name>
</gene>